<gene>
    <name evidence="1" type="ORF">Aargi30884_15890</name>
</gene>
<dbReference type="RefSeq" id="WP_163051979.1">
    <property type="nucleotide sequence ID" value="NZ_AP019695.1"/>
</dbReference>
<dbReference type="KEGG" id="aarg:Aargi30884_15890"/>
<protein>
    <recommendedName>
        <fullName evidence="3">CpXC domain-containing protein</fullName>
    </recommendedName>
</protein>
<sequence length="84" mass="9709">MKNDEVIDLVTRVPHSIARTVCPHCNSELSMKEINEIIKEKNEIELSFFEEYGSILVEGVKCPCCNREFDISMMVLVASRKEWC</sequence>
<dbReference type="AlphaFoldDB" id="A0A6N4THJ8"/>
<dbReference type="EMBL" id="AP019695">
    <property type="protein sequence ID" value="BBK22686.1"/>
    <property type="molecule type" value="Genomic_DNA"/>
</dbReference>
<name>A0A6N4THJ8_9FIRM</name>
<organism evidence="1 2">
    <name type="scientific">Amedibacterium intestinale</name>
    <dbReference type="NCBI Taxonomy" id="2583452"/>
    <lineage>
        <taxon>Bacteria</taxon>
        <taxon>Bacillati</taxon>
        <taxon>Bacillota</taxon>
        <taxon>Erysipelotrichia</taxon>
        <taxon>Erysipelotrichales</taxon>
        <taxon>Erysipelotrichaceae</taxon>
        <taxon>Amedibacterium</taxon>
    </lineage>
</organism>
<reference evidence="2" key="1">
    <citation type="submission" date="2019-05" db="EMBL/GenBank/DDBJ databases">
        <title>Complete genome sequencing of Absiella argi strain JCM 30884.</title>
        <authorList>
            <person name="Sakamoto M."/>
            <person name="Murakami T."/>
            <person name="Mori H."/>
        </authorList>
    </citation>
    <scope>NUCLEOTIDE SEQUENCE [LARGE SCALE GENOMIC DNA]</scope>
    <source>
        <strain evidence="2">JCM 30884</strain>
    </source>
</reference>
<proteinExistence type="predicted"/>
<evidence type="ECO:0000313" key="1">
    <source>
        <dbReference type="EMBL" id="BBK22686.1"/>
    </source>
</evidence>
<accession>A0A6N4THJ8</accession>
<keyword evidence="2" id="KW-1185">Reference proteome</keyword>
<evidence type="ECO:0000313" key="2">
    <source>
        <dbReference type="Proteomes" id="UP000464754"/>
    </source>
</evidence>
<evidence type="ECO:0008006" key="3">
    <source>
        <dbReference type="Google" id="ProtNLM"/>
    </source>
</evidence>
<dbReference type="Proteomes" id="UP000464754">
    <property type="component" value="Chromosome"/>
</dbReference>